<dbReference type="Proteomes" id="UP000267821">
    <property type="component" value="Unassembled WGS sequence"/>
</dbReference>
<accession>A0A3N4LTA6</accession>
<protein>
    <submittedName>
        <fullName evidence="1">Uncharacterized protein</fullName>
    </submittedName>
</protein>
<reference evidence="1 2" key="1">
    <citation type="journal article" date="2018" name="Nat. Ecol. Evol.">
        <title>Pezizomycetes genomes reveal the molecular basis of ectomycorrhizal truffle lifestyle.</title>
        <authorList>
            <person name="Murat C."/>
            <person name="Payen T."/>
            <person name="Noel B."/>
            <person name="Kuo A."/>
            <person name="Morin E."/>
            <person name="Chen J."/>
            <person name="Kohler A."/>
            <person name="Krizsan K."/>
            <person name="Balestrini R."/>
            <person name="Da Silva C."/>
            <person name="Montanini B."/>
            <person name="Hainaut M."/>
            <person name="Levati E."/>
            <person name="Barry K.W."/>
            <person name="Belfiori B."/>
            <person name="Cichocki N."/>
            <person name="Clum A."/>
            <person name="Dockter R.B."/>
            <person name="Fauchery L."/>
            <person name="Guy J."/>
            <person name="Iotti M."/>
            <person name="Le Tacon F."/>
            <person name="Lindquist E.A."/>
            <person name="Lipzen A."/>
            <person name="Malagnac F."/>
            <person name="Mello A."/>
            <person name="Molinier V."/>
            <person name="Miyauchi S."/>
            <person name="Poulain J."/>
            <person name="Riccioni C."/>
            <person name="Rubini A."/>
            <person name="Sitrit Y."/>
            <person name="Splivallo R."/>
            <person name="Traeger S."/>
            <person name="Wang M."/>
            <person name="Zifcakova L."/>
            <person name="Wipf D."/>
            <person name="Zambonelli A."/>
            <person name="Paolocci F."/>
            <person name="Nowrousian M."/>
            <person name="Ottonello S."/>
            <person name="Baldrian P."/>
            <person name="Spatafora J.W."/>
            <person name="Henrissat B."/>
            <person name="Nagy L.G."/>
            <person name="Aury J.M."/>
            <person name="Wincker P."/>
            <person name="Grigoriev I.V."/>
            <person name="Bonfante P."/>
            <person name="Martin F.M."/>
        </authorList>
    </citation>
    <scope>NUCLEOTIDE SEQUENCE [LARGE SCALE GENOMIC DNA]</scope>
    <source>
        <strain evidence="1 2">ATCC MYA-4762</strain>
    </source>
</reference>
<proteinExistence type="predicted"/>
<dbReference type="OrthoDB" id="4932428at2759"/>
<evidence type="ECO:0000313" key="1">
    <source>
        <dbReference type="EMBL" id="RPB26143.1"/>
    </source>
</evidence>
<gene>
    <name evidence="1" type="ORF">L211DRAFT_698125</name>
</gene>
<keyword evidence="2" id="KW-1185">Reference proteome</keyword>
<dbReference type="InParanoid" id="A0A3N4LTA6"/>
<organism evidence="1 2">
    <name type="scientific">Terfezia boudieri ATCC MYA-4762</name>
    <dbReference type="NCBI Taxonomy" id="1051890"/>
    <lineage>
        <taxon>Eukaryota</taxon>
        <taxon>Fungi</taxon>
        <taxon>Dikarya</taxon>
        <taxon>Ascomycota</taxon>
        <taxon>Pezizomycotina</taxon>
        <taxon>Pezizomycetes</taxon>
        <taxon>Pezizales</taxon>
        <taxon>Pezizaceae</taxon>
        <taxon>Terfezia</taxon>
    </lineage>
</organism>
<sequence>MSYYSTSSASDYTCDSCPPSGSGTSGSIVYPASMNNPHMMSQVSFPGSFSYRPYVSALQVDKEQLLHTLRTHKVNTLTELRRIEKVFSTIDVREYCQPMTAAWNHYVSSNSLLSELRGLTASYPFSNECLDDAKWRVMDDPQSQLSWNYCWLVLNKIRKDNLIPSHAHTTAMKPQMWGGRVPDAQSVAQLTAVLTQEWTRAVDQMLRHWSIPPIITAQY</sequence>
<evidence type="ECO:0000313" key="2">
    <source>
        <dbReference type="Proteomes" id="UP000267821"/>
    </source>
</evidence>
<dbReference type="EMBL" id="ML121535">
    <property type="protein sequence ID" value="RPB26143.1"/>
    <property type="molecule type" value="Genomic_DNA"/>
</dbReference>
<dbReference type="AlphaFoldDB" id="A0A3N4LTA6"/>
<name>A0A3N4LTA6_9PEZI</name>